<reference evidence="1 2" key="1">
    <citation type="submission" date="2020-08" db="EMBL/GenBank/DDBJ databases">
        <title>Genomic Encyclopedia of Type Strains, Phase IV (KMG-IV): sequencing the most valuable type-strain genomes for metagenomic binning, comparative biology and taxonomic classification.</title>
        <authorList>
            <person name="Goeker M."/>
        </authorList>
    </citation>
    <scope>NUCLEOTIDE SEQUENCE [LARGE SCALE GENOMIC DNA]</scope>
    <source>
        <strain evidence="1 2">DSM 26287</strain>
    </source>
</reference>
<accession>A0A7X0NED1</accession>
<dbReference type="Proteomes" id="UP000537141">
    <property type="component" value="Unassembled WGS sequence"/>
</dbReference>
<sequence length="107" mass="12616">MSCINDILTIEVLTCKRAYRDVQQNKNTLIFYIYRGPSREQQFEWIGQLDDNIHNFYALRSNQSVHCYSEEASQKLITAVVVNSYEDAALTERGYKNLVRVSREIYR</sequence>
<name>A0A7X0NED1_9GAMM</name>
<dbReference type="RefSeq" id="WP_184421761.1">
    <property type="nucleotide sequence ID" value="NZ_AP027362.1"/>
</dbReference>
<comment type="caution">
    <text evidence="1">The sequence shown here is derived from an EMBL/GenBank/DDBJ whole genome shotgun (WGS) entry which is preliminary data.</text>
</comment>
<dbReference type="AlphaFoldDB" id="A0A7X0NED1"/>
<protein>
    <submittedName>
        <fullName evidence="1">Uncharacterized protein</fullName>
    </submittedName>
</protein>
<keyword evidence="2" id="KW-1185">Reference proteome</keyword>
<organism evidence="1 2">
    <name type="scientific">Thalassotalea piscium</name>
    <dbReference type="NCBI Taxonomy" id="1230533"/>
    <lineage>
        <taxon>Bacteria</taxon>
        <taxon>Pseudomonadati</taxon>
        <taxon>Pseudomonadota</taxon>
        <taxon>Gammaproteobacteria</taxon>
        <taxon>Alteromonadales</taxon>
        <taxon>Colwelliaceae</taxon>
        <taxon>Thalassotalea</taxon>
    </lineage>
</organism>
<evidence type="ECO:0000313" key="1">
    <source>
        <dbReference type="EMBL" id="MBB6541900.1"/>
    </source>
</evidence>
<evidence type="ECO:0000313" key="2">
    <source>
        <dbReference type="Proteomes" id="UP000537141"/>
    </source>
</evidence>
<dbReference type="EMBL" id="JACHHU010000001">
    <property type="protein sequence ID" value="MBB6541900.1"/>
    <property type="molecule type" value="Genomic_DNA"/>
</dbReference>
<gene>
    <name evidence="1" type="ORF">HNQ55_000374</name>
</gene>
<proteinExistence type="predicted"/>